<dbReference type="EMBL" id="BMAW01010449">
    <property type="protein sequence ID" value="GFT18837.1"/>
    <property type="molecule type" value="Genomic_DNA"/>
</dbReference>
<organism evidence="13 14">
    <name type="scientific">Nephila pilipes</name>
    <name type="common">Giant wood spider</name>
    <name type="synonym">Nephila maculata</name>
    <dbReference type="NCBI Taxonomy" id="299642"/>
    <lineage>
        <taxon>Eukaryota</taxon>
        <taxon>Metazoa</taxon>
        <taxon>Ecdysozoa</taxon>
        <taxon>Arthropoda</taxon>
        <taxon>Chelicerata</taxon>
        <taxon>Arachnida</taxon>
        <taxon>Araneae</taxon>
        <taxon>Araneomorphae</taxon>
        <taxon>Entelegynae</taxon>
        <taxon>Araneoidea</taxon>
        <taxon>Nephilidae</taxon>
        <taxon>Nephila</taxon>
    </lineage>
</organism>
<evidence type="ECO:0000256" key="10">
    <source>
        <dbReference type="ARBA" id="ARBA00023201"/>
    </source>
</evidence>
<keyword evidence="7" id="KW-0915">Sodium</keyword>
<proteinExistence type="inferred from homology"/>
<accession>A0A8X6TK12</accession>
<keyword evidence="9" id="KW-0472">Membrane</keyword>
<keyword evidence="10 12" id="KW-0739">Sodium transport</keyword>
<keyword evidence="3 12" id="KW-0813">Transport</keyword>
<keyword evidence="4 12" id="KW-0894">Sodium channel</keyword>
<dbReference type="Proteomes" id="UP000887013">
    <property type="component" value="Unassembled WGS sequence"/>
</dbReference>
<comment type="caution">
    <text evidence="13">The sequence shown here is derived from an EMBL/GenBank/DDBJ whole genome shotgun (WGS) entry which is preliminary data.</text>
</comment>
<keyword evidence="14" id="KW-1185">Reference proteome</keyword>
<protein>
    <submittedName>
        <fullName evidence="13">Uncharacterized protein</fullName>
    </submittedName>
</protein>
<dbReference type="OrthoDB" id="6436547at2759"/>
<gene>
    <name evidence="13" type="primary">AVEN_268686_1</name>
    <name evidence="13" type="ORF">NPIL_257451</name>
</gene>
<evidence type="ECO:0000256" key="1">
    <source>
        <dbReference type="ARBA" id="ARBA00004141"/>
    </source>
</evidence>
<comment type="similarity">
    <text evidence="2 12">Belongs to the amiloride-sensitive sodium channel (TC 1.A.6) family.</text>
</comment>
<evidence type="ECO:0000256" key="4">
    <source>
        <dbReference type="ARBA" id="ARBA00022461"/>
    </source>
</evidence>
<keyword evidence="8 12" id="KW-0406">Ion transport</keyword>
<name>A0A8X6TK12_NEPPI</name>
<dbReference type="Pfam" id="PF00858">
    <property type="entry name" value="ASC"/>
    <property type="match status" value="1"/>
</dbReference>
<evidence type="ECO:0000256" key="5">
    <source>
        <dbReference type="ARBA" id="ARBA00022692"/>
    </source>
</evidence>
<reference evidence="13" key="1">
    <citation type="submission" date="2020-08" db="EMBL/GenBank/DDBJ databases">
        <title>Multicomponent nature underlies the extraordinary mechanical properties of spider dragline silk.</title>
        <authorList>
            <person name="Kono N."/>
            <person name="Nakamura H."/>
            <person name="Mori M."/>
            <person name="Yoshida Y."/>
            <person name="Ohtoshi R."/>
            <person name="Malay A.D."/>
            <person name="Moran D.A.P."/>
            <person name="Tomita M."/>
            <person name="Numata K."/>
            <person name="Arakawa K."/>
        </authorList>
    </citation>
    <scope>NUCLEOTIDE SEQUENCE</scope>
</reference>
<evidence type="ECO:0000313" key="13">
    <source>
        <dbReference type="EMBL" id="GFT18837.1"/>
    </source>
</evidence>
<evidence type="ECO:0000313" key="14">
    <source>
        <dbReference type="Proteomes" id="UP000887013"/>
    </source>
</evidence>
<dbReference type="InterPro" id="IPR001873">
    <property type="entry name" value="ENaC"/>
</dbReference>
<evidence type="ECO:0000256" key="7">
    <source>
        <dbReference type="ARBA" id="ARBA00023053"/>
    </source>
</evidence>
<dbReference type="Gene3D" id="1.10.287.770">
    <property type="entry name" value="YojJ-like"/>
    <property type="match status" value="1"/>
</dbReference>
<keyword evidence="11 12" id="KW-0407">Ion channel</keyword>
<evidence type="ECO:0000256" key="12">
    <source>
        <dbReference type="RuleBase" id="RU000679"/>
    </source>
</evidence>
<dbReference type="GO" id="GO:0016020">
    <property type="term" value="C:membrane"/>
    <property type="evidence" value="ECO:0007669"/>
    <property type="project" value="UniProtKB-SubCell"/>
</dbReference>
<evidence type="ECO:0000256" key="2">
    <source>
        <dbReference type="ARBA" id="ARBA00007193"/>
    </source>
</evidence>
<evidence type="ECO:0000256" key="9">
    <source>
        <dbReference type="ARBA" id="ARBA00023136"/>
    </source>
</evidence>
<dbReference type="GO" id="GO:0005272">
    <property type="term" value="F:sodium channel activity"/>
    <property type="evidence" value="ECO:0007669"/>
    <property type="project" value="UniProtKB-KW"/>
</dbReference>
<evidence type="ECO:0000256" key="8">
    <source>
        <dbReference type="ARBA" id="ARBA00023065"/>
    </source>
</evidence>
<keyword evidence="6" id="KW-1133">Transmembrane helix</keyword>
<evidence type="ECO:0000256" key="3">
    <source>
        <dbReference type="ARBA" id="ARBA00022448"/>
    </source>
</evidence>
<sequence length="247" mass="28897">MFRPLIRPFVQSTRWFYALDKKSLDSSISVQTTGGLFTSGPAEEHLLESPYKTNCTDYEELWKKNNKTGPRSQEMCKEWCLLNYHKSCEDCEEKLTMVEKPIKPCSYIGVCRKDVNLNNILNECRRNCKLSCKGDIRVRIFIRSPEVIVMSHKPSYTAMDIFSYVGGLMGCWLGISVWAFTDIAETTAQTVLDFLKQYVKRFHHSPTTRDQLFFKRNPHDTLVSKYSNKSIRVEKKQRKRNPEIWLK</sequence>
<dbReference type="AlphaFoldDB" id="A0A8X6TK12"/>
<evidence type="ECO:0000256" key="6">
    <source>
        <dbReference type="ARBA" id="ARBA00022989"/>
    </source>
</evidence>
<comment type="subcellular location">
    <subcellularLocation>
        <location evidence="1">Membrane</location>
        <topology evidence="1">Multi-pass membrane protein</topology>
    </subcellularLocation>
</comment>
<keyword evidence="5 12" id="KW-0812">Transmembrane</keyword>
<evidence type="ECO:0000256" key="11">
    <source>
        <dbReference type="ARBA" id="ARBA00023303"/>
    </source>
</evidence>